<dbReference type="AlphaFoldDB" id="A0A8E2F1S5"/>
<sequence length="57" mass="6173">MPSSNYISVENLTQSGNVRPDFSSATHTKDVPVPGRRCPACLEKGETVWVIPGKDCP</sequence>
<evidence type="ECO:0000313" key="1">
    <source>
        <dbReference type="EMBL" id="OCL09025.1"/>
    </source>
</evidence>
<organism evidence="1 2">
    <name type="scientific">Glonium stellatum</name>
    <dbReference type="NCBI Taxonomy" id="574774"/>
    <lineage>
        <taxon>Eukaryota</taxon>
        <taxon>Fungi</taxon>
        <taxon>Dikarya</taxon>
        <taxon>Ascomycota</taxon>
        <taxon>Pezizomycotina</taxon>
        <taxon>Dothideomycetes</taxon>
        <taxon>Pleosporomycetidae</taxon>
        <taxon>Gloniales</taxon>
        <taxon>Gloniaceae</taxon>
        <taxon>Glonium</taxon>
    </lineage>
</organism>
<dbReference type="OrthoDB" id="6133115at2759"/>
<name>A0A8E2F1S5_9PEZI</name>
<protein>
    <submittedName>
        <fullName evidence="1">Uncharacterized protein</fullName>
    </submittedName>
</protein>
<reference evidence="1 2" key="1">
    <citation type="journal article" date="2016" name="Nat. Commun.">
        <title>Ectomycorrhizal ecology is imprinted in the genome of the dominant symbiotic fungus Cenococcum geophilum.</title>
        <authorList>
            <consortium name="DOE Joint Genome Institute"/>
            <person name="Peter M."/>
            <person name="Kohler A."/>
            <person name="Ohm R.A."/>
            <person name="Kuo A."/>
            <person name="Krutzmann J."/>
            <person name="Morin E."/>
            <person name="Arend M."/>
            <person name="Barry K.W."/>
            <person name="Binder M."/>
            <person name="Choi C."/>
            <person name="Clum A."/>
            <person name="Copeland A."/>
            <person name="Grisel N."/>
            <person name="Haridas S."/>
            <person name="Kipfer T."/>
            <person name="LaButti K."/>
            <person name="Lindquist E."/>
            <person name="Lipzen A."/>
            <person name="Maire R."/>
            <person name="Meier B."/>
            <person name="Mihaltcheva S."/>
            <person name="Molinier V."/>
            <person name="Murat C."/>
            <person name="Poggeler S."/>
            <person name="Quandt C.A."/>
            <person name="Sperisen C."/>
            <person name="Tritt A."/>
            <person name="Tisserant E."/>
            <person name="Crous P.W."/>
            <person name="Henrissat B."/>
            <person name="Nehls U."/>
            <person name="Egli S."/>
            <person name="Spatafora J.W."/>
            <person name="Grigoriev I.V."/>
            <person name="Martin F.M."/>
        </authorList>
    </citation>
    <scope>NUCLEOTIDE SEQUENCE [LARGE SCALE GENOMIC DNA]</scope>
    <source>
        <strain evidence="1 2">CBS 207.34</strain>
    </source>
</reference>
<accession>A0A8E2F1S5</accession>
<keyword evidence="2" id="KW-1185">Reference proteome</keyword>
<dbReference type="EMBL" id="KV749534">
    <property type="protein sequence ID" value="OCL09025.1"/>
    <property type="molecule type" value="Genomic_DNA"/>
</dbReference>
<dbReference type="Proteomes" id="UP000250140">
    <property type="component" value="Unassembled WGS sequence"/>
</dbReference>
<evidence type="ECO:0000313" key="2">
    <source>
        <dbReference type="Proteomes" id="UP000250140"/>
    </source>
</evidence>
<gene>
    <name evidence="1" type="ORF">AOQ84DRAFT_354202</name>
</gene>
<proteinExistence type="predicted"/>